<evidence type="ECO:0000313" key="1">
    <source>
        <dbReference type="EMBL" id="OUC92953.1"/>
    </source>
</evidence>
<accession>A0A243RE03</accession>
<organism evidence="1 2">
    <name type="scientific">Streptosporangium minutum</name>
    <dbReference type="NCBI Taxonomy" id="569862"/>
    <lineage>
        <taxon>Bacteria</taxon>
        <taxon>Bacillati</taxon>
        <taxon>Actinomycetota</taxon>
        <taxon>Actinomycetes</taxon>
        <taxon>Streptosporangiales</taxon>
        <taxon>Streptosporangiaceae</taxon>
        <taxon>Streptosporangium</taxon>
    </lineage>
</organism>
<gene>
    <name evidence="1" type="ORF">CA984_28025</name>
</gene>
<reference evidence="1 2" key="1">
    <citation type="submission" date="2017-05" db="EMBL/GenBank/DDBJ databases">
        <title>Biotechnological potential of actinobacteria isolated from South African environments.</title>
        <authorList>
            <person name="Le Roes-Hill M."/>
            <person name="Prins A."/>
            <person name="Durrell K.A."/>
        </authorList>
    </citation>
    <scope>NUCLEOTIDE SEQUENCE [LARGE SCALE GENOMIC DNA]</scope>
    <source>
        <strain evidence="1">M26</strain>
    </source>
</reference>
<keyword evidence="2" id="KW-1185">Reference proteome</keyword>
<proteinExistence type="predicted"/>
<dbReference type="EMBL" id="NGFP01000153">
    <property type="protein sequence ID" value="OUC92953.1"/>
    <property type="molecule type" value="Genomic_DNA"/>
</dbReference>
<sequence length="99" mass="11151">MTQDKYVTSSCIEKIQRNLNEESIPAFRQLKSDINDTSIGFPEFGVLGTALSYKYGAAQNDIKEFADSAIDVLEGWIEALEIIQRNWRGAEEASTVKYI</sequence>
<dbReference type="Proteomes" id="UP000194761">
    <property type="component" value="Unassembled WGS sequence"/>
</dbReference>
<dbReference type="RefSeq" id="WP_086576537.1">
    <property type="nucleotide sequence ID" value="NZ_NGFP01000153.1"/>
</dbReference>
<dbReference type="AlphaFoldDB" id="A0A243RE03"/>
<comment type="caution">
    <text evidence="1">The sequence shown here is derived from an EMBL/GenBank/DDBJ whole genome shotgun (WGS) entry which is preliminary data.</text>
</comment>
<protein>
    <submittedName>
        <fullName evidence="1">Uncharacterized protein</fullName>
    </submittedName>
</protein>
<name>A0A243RE03_9ACTN</name>
<evidence type="ECO:0000313" key="2">
    <source>
        <dbReference type="Proteomes" id="UP000194761"/>
    </source>
</evidence>